<dbReference type="Proteomes" id="UP000722989">
    <property type="component" value="Unassembled WGS sequence"/>
</dbReference>
<keyword evidence="2" id="KW-1185">Reference proteome</keyword>
<dbReference type="EMBL" id="JAATVY010000008">
    <property type="protein sequence ID" value="NJC70841.1"/>
    <property type="molecule type" value="Genomic_DNA"/>
</dbReference>
<comment type="caution">
    <text evidence="1">The sequence shown here is derived from an EMBL/GenBank/DDBJ whole genome shotgun (WGS) entry which is preliminary data.</text>
</comment>
<gene>
    <name evidence="1" type="ORF">HC031_14105</name>
</gene>
<protein>
    <submittedName>
        <fullName evidence="1">Uncharacterized protein</fullName>
    </submittedName>
</protein>
<name>A0ABX0XYB5_9ACTN</name>
<reference evidence="1 2" key="1">
    <citation type="submission" date="2020-03" db="EMBL/GenBank/DDBJ databases">
        <title>WGS of the type strain of Planosporangium spp.</title>
        <authorList>
            <person name="Thawai C."/>
        </authorList>
    </citation>
    <scope>NUCLEOTIDE SEQUENCE [LARGE SCALE GENOMIC DNA]</scope>
    <source>
        <strain evidence="1 2">TBRC 5610</strain>
    </source>
</reference>
<dbReference type="RefSeq" id="WP_167925742.1">
    <property type="nucleotide sequence ID" value="NZ_JAATVY010000008.1"/>
</dbReference>
<proteinExistence type="predicted"/>
<accession>A0ABX0XYB5</accession>
<evidence type="ECO:0000313" key="1">
    <source>
        <dbReference type="EMBL" id="NJC70841.1"/>
    </source>
</evidence>
<organism evidence="1 2">
    <name type="scientific">Planosporangium thailandense</name>
    <dbReference type="NCBI Taxonomy" id="765197"/>
    <lineage>
        <taxon>Bacteria</taxon>
        <taxon>Bacillati</taxon>
        <taxon>Actinomycetota</taxon>
        <taxon>Actinomycetes</taxon>
        <taxon>Micromonosporales</taxon>
        <taxon>Micromonosporaceae</taxon>
        <taxon>Planosporangium</taxon>
    </lineage>
</organism>
<evidence type="ECO:0000313" key="2">
    <source>
        <dbReference type="Proteomes" id="UP000722989"/>
    </source>
</evidence>
<sequence>MAIAISAADCGAMMAALIRQCRATQAPRPAGALAALSWLTGVSDRRPVSRDVQPATAGTVGVEMDLADRIARGLVASAIPAAYAAGTVDAVLWALGRRPRQPLT</sequence>